<keyword evidence="6" id="KW-0645">Protease</keyword>
<dbReference type="EMBL" id="CADCUG010000108">
    <property type="protein sequence ID" value="CAA9343137.1"/>
    <property type="molecule type" value="Genomic_DNA"/>
</dbReference>
<evidence type="ECO:0000313" key="6">
    <source>
        <dbReference type="EMBL" id="CAA9343137.1"/>
    </source>
</evidence>
<comment type="subcellular location">
    <subcellularLocation>
        <location evidence="1">Membrane</location>
        <topology evidence="1">Multi-pass membrane protein</topology>
    </subcellularLocation>
</comment>
<dbReference type="GO" id="GO:0009403">
    <property type="term" value="P:toxin biosynthetic process"/>
    <property type="evidence" value="ECO:0007669"/>
    <property type="project" value="InterPro"/>
</dbReference>
<evidence type="ECO:0000256" key="4">
    <source>
        <dbReference type="ARBA" id="ARBA00023136"/>
    </source>
</evidence>
<dbReference type="AlphaFoldDB" id="A0A6J4M0R2"/>
<keyword evidence="6" id="KW-0378">Hydrolase</keyword>
<dbReference type="GO" id="GO:0004252">
    <property type="term" value="F:serine-type endopeptidase activity"/>
    <property type="evidence" value="ECO:0007669"/>
    <property type="project" value="InterPro"/>
</dbReference>
<dbReference type="Gene3D" id="2.40.10.10">
    <property type="entry name" value="Trypsin-like serine proteases"/>
    <property type="match status" value="2"/>
</dbReference>
<feature type="transmembrane region" description="Helical" evidence="5">
    <location>
        <begin position="20"/>
        <end position="45"/>
    </location>
</feature>
<keyword evidence="2 5" id="KW-0812">Transmembrane</keyword>
<accession>A0A6J4M0R2</accession>
<reference evidence="6" key="1">
    <citation type="submission" date="2020-02" db="EMBL/GenBank/DDBJ databases">
        <authorList>
            <person name="Meier V. D."/>
        </authorList>
    </citation>
    <scope>NUCLEOTIDE SEQUENCE</scope>
    <source>
        <strain evidence="6">AVDCRST_MAG29</strain>
    </source>
</reference>
<dbReference type="InterPro" id="IPR001940">
    <property type="entry name" value="Peptidase_S1C"/>
</dbReference>
<dbReference type="PANTHER" id="PTHR43019:SF23">
    <property type="entry name" value="PROTEASE DO-LIKE 5, CHLOROPLASTIC"/>
    <property type="match status" value="1"/>
</dbReference>
<sequence length="392" mass="40866">MNHWLDVLLLVLVLGYGLSGYWQGFLVGASATLGLLLGGAVGALALPRLLQGYEPSLGLSVIALGIVLLCALVGQAIGSYLGGLWRRRVTWRPARSLDALAGAALSMAAALLVAWVLGYAVSGTRIPAVSTAVRSSVVLEQVDQVLPESADQALGTLTSVVDNSLFPRYLEPFTRERIEAVPQPDSRIANRAGVRDASGGVVKVLGEAPQCGSNLQGSGFVYAPERVMTNAHVVAGVDALSVTVDDDVYEASVVLYDPDLDVAVLRVDGLPVTPLSFDEGADSGDSAAVLGFPENGAYDVRPARLRSQQRLSSPDIYGDGQVSREVFAVRALIRQGNSGGPLVSPQGRVYGVVFAASLADDRTGYVLTARQVARDAAAGQGAEQPVPTGDCA</sequence>
<proteinExistence type="predicted"/>
<dbReference type="GO" id="GO:0016020">
    <property type="term" value="C:membrane"/>
    <property type="evidence" value="ECO:0007669"/>
    <property type="project" value="UniProtKB-SubCell"/>
</dbReference>
<dbReference type="PRINTS" id="PR00834">
    <property type="entry name" value="PROTEASES2C"/>
</dbReference>
<evidence type="ECO:0000256" key="3">
    <source>
        <dbReference type="ARBA" id="ARBA00022989"/>
    </source>
</evidence>
<gene>
    <name evidence="6" type="ORF">AVDCRST_MAG29-1712</name>
</gene>
<dbReference type="NCBIfam" id="NF033740">
    <property type="entry name" value="MarP_fam_protase"/>
    <property type="match status" value="1"/>
</dbReference>
<dbReference type="InterPro" id="IPR009003">
    <property type="entry name" value="Peptidase_S1_PA"/>
</dbReference>
<protein>
    <submittedName>
        <fullName evidence="6">Serine protease</fullName>
    </submittedName>
</protein>
<dbReference type="InterPro" id="IPR047680">
    <property type="entry name" value="MarP-like"/>
</dbReference>
<dbReference type="InterPro" id="IPR003825">
    <property type="entry name" value="Colicin-V_CvpA"/>
</dbReference>
<dbReference type="SUPFAM" id="SSF50494">
    <property type="entry name" value="Trypsin-like serine proteases"/>
    <property type="match status" value="1"/>
</dbReference>
<keyword evidence="4 5" id="KW-0472">Membrane</keyword>
<evidence type="ECO:0000256" key="2">
    <source>
        <dbReference type="ARBA" id="ARBA00022692"/>
    </source>
</evidence>
<feature type="transmembrane region" description="Helical" evidence="5">
    <location>
        <begin position="100"/>
        <end position="121"/>
    </location>
</feature>
<dbReference type="InterPro" id="IPR043504">
    <property type="entry name" value="Peptidase_S1_PA_chymotrypsin"/>
</dbReference>
<dbReference type="GO" id="GO:0006508">
    <property type="term" value="P:proteolysis"/>
    <property type="evidence" value="ECO:0007669"/>
    <property type="project" value="UniProtKB-KW"/>
</dbReference>
<name>A0A6J4M0R2_9ACTN</name>
<keyword evidence="3 5" id="KW-1133">Transmembrane helix</keyword>
<dbReference type="Pfam" id="PF02674">
    <property type="entry name" value="Colicin_V"/>
    <property type="match status" value="1"/>
</dbReference>
<dbReference type="Pfam" id="PF13365">
    <property type="entry name" value="Trypsin_2"/>
    <property type="match status" value="1"/>
</dbReference>
<dbReference type="PANTHER" id="PTHR43019">
    <property type="entry name" value="SERINE ENDOPROTEASE DEGS"/>
    <property type="match status" value="1"/>
</dbReference>
<evidence type="ECO:0000256" key="5">
    <source>
        <dbReference type="SAM" id="Phobius"/>
    </source>
</evidence>
<evidence type="ECO:0000256" key="1">
    <source>
        <dbReference type="ARBA" id="ARBA00004141"/>
    </source>
</evidence>
<feature type="transmembrane region" description="Helical" evidence="5">
    <location>
        <begin position="57"/>
        <end position="80"/>
    </location>
</feature>
<organism evidence="6">
    <name type="scientific">uncultured Nocardioidaceae bacterium</name>
    <dbReference type="NCBI Taxonomy" id="253824"/>
    <lineage>
        <taxon>Bacteria</taxon>
        <taxon>Bacillati</taxon>
        <taxon>Actinomycetota</taxon>
        <taxon>Actinomycetes</taxon>
        <taxon>Propionibacteriales</taxon>
        <taxon>Nocardioidaceae</taxon>
        <taxon>environmental samples</taxon>
    </lineage>
</organism>